<organism evidence="2 3">
    <name type="scientific">Arcicella aurantiaca</name>
    <dbReference type="NCBI Taxonomy" id="591202"/>
    <lineage>
        <taxon>Bacteria</taxon>
        <taxon>Pseudomonadati</taxon>
        <taxon>Bacteroidota</taxon>
        <taxon>Cytophagia</taxon>
        <taxon>Cytophagales</taxon>
        <taxon>Flectobacillaceae</taxon>
        <taxon>Arcicella</taxon>
    </lineage>
</organism>
<feature type="chain" id="PRO_5016351429" evidence="1">
    <location>
        <begin position="21"/>
        <end position="73"/>
    </location>
</feature>
<reference evidence="2 3" key="1">
    <citation type="submission" date="2018-05" db="EMBL/GenBank/DDBJ databases">
        <title>Genomic Encyclopedia of Archaeal and Bacterial Type Strains, Phase II (KMG-II): from individual species to whole genera.</title>
        <authorList>
            <person name="Goeker M."/>
        </authorList>
    </citation>
    <scope>NUCLEOTIDE SEQUENCE [LARGE SCALE GENOMIC DNA]</scope>
    <source>
        <strain evidence="2 3">DSM 22214</strain>
    </source>
</reference>
<sequence>MTKKLTSLLALILLATTLQAQVEPNAGNWKTWFISSGKDFRLPAPSSSNKNEIVEVLDIQKKLNSNAEYMSKL</sequence>
<dbReference type="AlphaFoldDB" id="A0A316DGB8"/>
<gene>
    <name evidence="2" type="ORF">LV89_04448</name>
</gene>
<name>A0A316DGB8_9BACT</name>
<evidence type="ECO:0000256" key="1">
    <source>
        <dbReference type="SAM" id="SignalP"/>
    </source>
</evidence>
<dbReference type="EMBL" id="QGGO01000036">
    <property type="protein sequence ID" value="PWK17347.1"/>
    <property type="molecule type" value="Genomic_DNA"/>
</dbReference>
<comment type="caution">
    <text evidence="2">The sequence shown here is derived from an EMBL/GenBank/DDBJ whole genome shotgun (WGS) entry which is preliminary data.</text>
</comment>
<accession>A0A316DGB8</accession>
<keyword evidence="1" id="KW-0732">Signal</keyword>
<feature type="signal peptide" evidence="1">
    <location>
        <begin position="1"/>
        <end position="20"/>
    </location>
</feature>
<evidence type="ECO:0000313" key="3">
    <source>
        <dbReference type="Proteomes" id="UP000245489"/>
    </source>
</evidence>
<evidence type="ECO:0000313" key="2">
    <source>
        <dbReference type="EMBL" id="PWK17347.1"/>
    </source>
</evidence>
<dbReference type="RefSeq" id="WP_109745102.1">
    <property type="nucleotide sequence ID" value="NZ_QGGO01000036.1"/>
</dbReference>
<keyword evidence="3" id="KW-1185">Reference proteome</keyword>
<dbReference type="Proteomes" id="UP000245489">
    <property type="component" value="Unassembled WGS sequence"/>
</dbReference>
<proteinExistence type="predicted"/>
<protein>
    <submittedName>
        <fullName evidence="2">Uncharacterized protein</fullName>
    </submittedName>
</protein>